<dbReference type="Proteomes" id="UP000243077">
    <property type="component" value="Chromosome"/>
</dbReference>
<protein>
    <submittedName>
        <fullName evidence="2">Uncharacterized protein</fullName>
    </submittedName>
</protein>
<dbReference type="RefSeq" id="WP_104912939.1">
    <property type="nucleotide sequence ID" value="NZ_CP026923.1"/>
</dbReference>
<name>A0A2L2BNR2_9MICO</name>
<proteinExistence type="predicted"/>
<reference evidence="2 3" key="1">
    <citation type="submission" date="2018-02" db="EMBL/GenBank/DDBJ databases">
        <title>Complete genome of the streamlined marine actinobacterium Pontimonas salivibrio CL-TW6 adapted to coastal planktonic lifestype.</title>
        <authorList>
            <person name="Cho B.C."/>
            <person name="Hardies S.C."/>
            <person name="Jang G.I."/>
            <person name="Hwang C.Y."/>
        </authorList>
    </citation>
    <scope>NUCLEOTIDE SEQUENCE [LARGE SCALE GENOMIC DNA]</scope>
    <source>
        <strain evidence="2 3">CL-TW6</strain>
    </source>
</reference>
<organism evidence="2 3">
    <name type="scientific">Pontimonas salivibrio</name>
    <dbReference type="NCBI Taxonomy" id="1159327"/>
    <lineage>
        <taxon>Bacteria</taxon>
        <taxon>Bacillati</taxon>
        <taxon>Actinomycetota</taxon>
        <taxon>Actinomycetes</taxon>
        <taxon>Micrococcales</taxon>
        <taxon>Microbacteriaceae</taxon>
        <taxon>Pontimonas</taxon>
    </lineage>
</organism>
<keyword evidence="1" id="KW-1133">Transmembrane helix</keyword>
<accession>A0A2L2BNR2</accession>
<sequence>MTGNPKHFSEAARVGDSAHRQHIARGLADTRWDGLRTPFGLGAVIALAVVVLFVAPVLVWFVEDPIGLVPVAFVGSVYLTWFLLRRVVRFVTVAPDEALDERLIAIRNRTYLLAYRVLAGVFGLIAGALLVWSIVEIRSGAPAASFSISWPQVNALIWFVLAQILLMPSLTLALGIRRRKVQL</sequence>
<keyword evidence="1" id="KW-0472">Membrane</keyword>
<feature type="transmembrane region" description="Helical" evidence="1">
    <location>
        <begin position="155"/>
        <end position="176"/>
    </location>
</feature>
<feature type="transmembrane region" description="Helical" evidence="1">
    <location>
        <begin position="112"/>
        <end position="135"/>
    </location>
</feature>
<feature type="transmembrane region" description="Helical" evidence="1">
    <location>
        <begin position="39"/>
        <end position="61"/>
    </location>
</feature>
<keyword evidence="1" id="KW-0812">Transmembrane</keyword>
<keyword evidence="3" id="KW-1185">Reference proteome</keyword>
<evidence type="ECO:0000256" key="1">
    <source>
        <dbReference type="SAM" id="Phobius"/>
    </source>
</evidence>
<evidence type="ECO:0000313" key="2">
    <source>
        <dbReference type="EMBL" id="AVG23306.1"/>
    </source>
</evidence>
<dbReference type="EMBL" id="CP026923">
    <property type="protein sequence ID" value="AVG23306.1"/>
    <property type="molecule type" value="Genomic_DNA"/>
</dbReference>
<gene>
    <name evidence="2" type="ORF">C3B54_11308</name>
</gene>
<feature type="transmembrane region" description="Helical" evidence="1">
    <location>
        <begin position="67"/>
        <end position="84"/>
    </location>
</feature>
<dbReference type="OrthoDB" id="8896802at2"/>
<dbReference type="AlphaFoldDB" id="A0A2L2BNR2"/>
<dbReference type="KEGG" id="psai:C3B54_11308"/>
<evidence type="ECO:0000313" key="3">
    <source>
        <dbReference type="Proteomes" id="UP000243077"/>
    </source>
</evidence>